<dbReference type="RefSeq" id="WP_054642281.1">
    <property type="nucleotide sequence ID" value="NZ_LNUB01000004.1"/>
</dbReference>
<dbReference type="SUPFAM" id="SSF53067">
    <property type="entry name" value="Actin-like ATPase domain"/>
    <property type="match status" value="1"/>
</dbReference>
<name>A0A210PCG8_9LACO</name>
<dbReference type="InterPro" id="IPR043129">
    <property type="entry name" value="ATPase_NBD"/>
</dbReference>
<evidence type="ECO:0000313" key="2">
    <source>
        <dbReference type="EMBL" id="OWF34180.1"/>
    </source>
</evidence>
<keyword evidence="2" id="KW-0808">Transferase</keyword>
<dbReference type="GO" id="GO:0016740">
    <property type="term" value="F:transferase activity"/>
    <property type="evidence" value="ECO:0007669"/>
    <property type="project" value="UniProtKB-KW"/>
</dbReference>
<sequence length="305" mass="33245">MKIYLAFDIGGTKLKYALINDQGQLLKKYSEDTISTSKSAFINRLNQIVKRFEVQISGVGISVPGKIDAQTQEVSFGGSLPFLNGVIFSKLLDTQLPIFVENDAKAATLAEMWLGSLKNVGSGVMLVLGTAVGSGIMLNRQLLYGFHQQAGEVSFISSGQLDKEHMVGSQSSAVALIQDIARHEKLDDIDDGQTVFRLIKKGNSYAVERFSGFCKNIALLIYNMQTILDVEQFVIGGGISQQSIVVKGINQALDNLRQTSPFVSTTLKAPNVVSSKLFNDANLYGAISHFELSEDRNSNRKIGNI</sequence>
<organism evidence="2 3">
    <name type="scientific">Companilactobacillus kimchii</name>
    <dbReference type="NCBI Taxonomy" id="2801452"/>
    <lineage>
        <taxon>Bacteria</taxon>
        <taxon>Bacillati</taxon>
        <taxon>Bacillota</taxon>
        <taxon>Bacilli</taxon>
        <taxon>Lactobacillales</taxon>
        <taxon>Lactobacillaceae</taxon>
        <taxon>Companilactobacillus</taxon>
    </lineage>
</organism>
<dbReference type="CDD" id="cd24152">
    <property type="entry name" value="ASKHA_NBD_ROK-like"/>
    <property type="match status" value="1"/>
</dbReference>
<dbReference type="PANTHER" id="PTHR18964:SF170">
    <property type="entry name" value="SUGAR KINASE"/>
    <property type="match status" value="1"/>
</dbReference>
<dbReference type="PANTHER" id="PTHR18964">
    <property type="entry name" value="ROK (REPRESSOR, ORF, KINASE) FAMILY"/>
    <property type="match status" value="1"/>
</dbReference>
<evidence type="ECO:0008006" key="4">
    <source>
        <dbReference type="Google" id="ProtNLM"/>
    </source>
</evidence>
<dbReference type="InterPro" id="IPR000600">
    <property type="entry name" value="ROK"/>
</dbReference>
<reference evidence="2 3" key="1">
    <citation type="submission" date="2017-03" db="EMBL/GenBank/DDBJ databases">
        <title>Genome sequence of Lactobacillus kimchii KACC 12383.</title>
        <authorList>
            <person name="Chun J."/>
        </authorList>
    </citation>
    <scope>NUCLEOTIDE SEQUENCE [LARGE SCALE GENOMIC DNA]</scope>
    <source>
        <strain evidence="2 3">KACC 12383</strain>
    </source>
</reference>
<accession>A0A210PCG8</accession>
<dbReference type="AlphaFoldDB" id="A0A210PCG8"/>
<proteinExistence type="inferred from homology"/>
<evidence type="ECO:0000313" key="3">
    <source>
        <dbReference type="Proteomes" id="UP000196649"/>
    </source>
</evidence>
<dbReference type="EMBL" id="MXAL01000001">
    <property type="protein sequence ID" value="OWF34180.1"/>
    <property type="molecule type" value="Genomic_DNA"/>
</dbReference>
<dbReference type="Gene3D" id="3.30.420.40">
    <property type="match status" value="2"/>
</dbReference>
<protein>
    <recommendedName>
        <fullName evidence="4">Transcriptional regulator sugar kinase</fullName>
    </recommendedName>
</protein>
<comment type="caution">
    <text evidence="2">The sequence shown here is derived from an EMBL/GenBank/DDBJ whole genome shotgun (WGS) entry which is preliminary data.</text>
</comment>
<dbReference type="Pfam" id="PF00480">
    <property type="entry name" value="ROK"/>
    <property type="match status" value="1"/>
</dbReference>
<dbReference type="Proteomes" id="UP000196649">
    <property type="component" value="Unassembled WGS sequence"/>
</dbReference>
<evidence type="ECO:0000256" key="1">
    <source>
        <dbReference type="ARBA" id="ARBA00006479"/>
    </source>
</evidence>
<gene>
    <name evidence="2" type="ORF">LKACC12383_00093</name>
</gene>
<comment type="similarity">
    <text evidence="1">Belongs to the ROK (NagC/XylR) family.</text>
</comment>